<feature type="region of interest" description="Disordered" evidence="1">
    <location>
        <begin position="111"/>
        <end position="233"/>
    </location>
</feature>
<name>A0A917QDW6_9HYPH</name>
<evidence type="ECO:0000313" key="4">
    <source>
        <dbReference type="EMBL" id="GGK45878.1"/>
    </source>
</evidence>
<dbReference type="Gene3D" id="2.30.30.40">
    <property type="entry name" value="SH3 Domains"/>
    <property type="match status" value="1"/>
</dbReference>
<comment type="caution">
    <text evidence="4">The sequence shown here is derived from an EMBL/GenBank/DDBJ whole genome shotgun (WGS) entry which is preliminary data.</text>
</comment>
<evidence type="ECO:0000313" key="5">
    <source>
        <dbReference type="Proteomes" id="UP000600449"/>
    </source>
</evidence>
<keyword evidence="5" id="KW-1185">Reference proteome</keyword>
<dbReference type="AlphaFoldDB" id="A0A917QDW6"/>
<accession>A0A917QDW6</accession>
<sequence length="233" mass="24590">MTRARLRLTMAAFALFLASVLVPGVAYAVPVATTTQLNLRAGPGVGSPVVAVMPPGEVVELRGCQGTWCFVVYRGRLGWASGRYLVRIPFRAQPRGGLPLLDWLAPRAEPPTARLAPPPPGTALPRVIEPPATPAPEPRRERRVRRPSPAPTPERGAPPRDGGVLRDAAPTITVPRPDASPPEPETSPGTAAPRSTPRASDETQETTGESGGEPRRRLHRGNATTGGSGSDVL</sequence>
<dbReference type="Pfam" id="PF08239">
    <property type="entry name" value="SH3_3"/>
    <property type="match status" value="1"/>
</dbReference>
<evidence type="ECO:0000259" key="3">
    <source>
        <dbReference type="Pfam" id="PF08239"/>
    </source>
</evidence>
<proteinExistence type="predicted"/>
<evidence type="ECO:0000256" key="2">
    <source>
        <dbReference type="SAM" id="SignalP"/>
    </source>
</evidence>
<evidence type="ECO:0000256" key="1">
    <source>
        <dbReference type="SAM" id="MobiDB-lite"/>
    </source>
</evidence>
<organism evidence="4 5">
    <name type="scientific">Salinarimonas ramus</name>
    <dbReference type="NCBI Taxonomy" id="690164"/>
    <lineage>
        <taxon>Bacteria</taxon>
        <taxon>Pseudomonadati</taxon>
        <taxon>Pseudomonadota</taxon>
        <taxon>Alphaproteobacteria</taxon>
        <taxon>Hyphomicrobiales</taxon>
        <taxon>Salinarimonadaceae</taxon>
        <taxon>Salinarimonas</taxon>
    </lineage>
</organism>
<feature type="compositionally biased region" description="Gly residues" evidence="1">
    <location>
        <begin position="224"/>
        <end position="233"/>
    </location>
</feature>
<feature type="domain" description="SH3b" evidence="3">
    <location>
        <begin position="36"/>
        <end position="85"/>
    </location>
</feature>
<gene>
    <name evidence="4" type="ORF">GCM10011322_36250</name>
</gene>
<feature type="chain" id="PRO_5037540347" description="SH3b domain-containing protein" evidence="2">
    <location>
        <begin position="29"/>
        <end position="233"/>
    </location>
</feature>
<dbReference type="EMBL" id="BMMF01000011">
    <property type="protein sequence ID" value="GGK45878.1"/>
    <property type="molecule type" value="Genomic_DNA"/>
</dbReference>
<keyword evidence="2" id="KW-0732">Signal</keyword>
<feature type="signal peptide" evidence="2">
    <location>
        <begin position="1"/>
        <end position="28"/>
    </location>
</feature>
<protein>
    <recommendedName>
        <fullName evidence="3">SH3b domain-containing protein</fullName>
    </recommendedName>
</protein>
<reference evidence="4 5" key="1">
    <citation type="journal article" date="2014" name="Int. J. Syst. Evol. Microbiol.">
        <title>Complete genome sequence of Corynebacterium casei LMG S-19264T (=DSM 44701T), isolated from a smear-ripened cheese.</title>
        <authorList>
            <consortium name="US DOE Joint Genome Institute (JGI-PGF)"/>
            <person name="Walter F."/>
            <person name="Albersmeier A."/>
            <person name="Kalinowski J."/>
            <person name="Ruckert C."/>
        </authorList>
    </citation>
    <scope>NUCLEOTIDE SEQUENCE [LARGE SCALE GENOMIC DNA]</scope>
    <source>
        <strain evidence="4 5">CGMCC 1.9161</strain>
    </source>
</reference>
<dbReference type="Proteomes" id="UP000600449">
    <property type="component" value="Unassembled WGS sequence"/>
</dbReference>
<dbReference type="InterPro" id="IPR003646">
    <property type="entry name" value="SH3-like_bac-type"/>
</dbReference>